<dbReference type="RefSeq" id="WP_379807385.1">
    <property type="nucleotide sequence ID" value="NZ_JBHUOL010000018.1"/>
</dbReference>
<sequence length="311" mass="36785">MFFTKDNSKEVPEWLPQMQENQTRWFAFIEKMTEKAQELFDASLPELKEVFNDDPDVNKRAQGSMLAGINGQFEHMRKKAHGVYEEKINDFYYYNNNLSRFGSNYQDVLGNFREDCYQTKNAFESALQRYKDLLSKAIEPDWEVEYQKVLDAFDAVKNKFQCIQCSAFLPLEKIYFISTYITCSHCQTQNTFNPGTQISMLQSIGRSLAEQRTAHLLQLYSLEKGKERELYYKLHENRVHHTDDAATKKIKEDQNEIWDAERKAAVANAPALYEMYLRAMFDEWIKIVPDLAIQNEKFHDRMLADFRKNRF</sequence>
<dbReference type="EMBL" id="JBHUOL010000018">
    <property type="protein sequence ID" value="MFD2909150.1"/>
    <property type="molecule type" value="Genomic_DNA"/>
</dbReference>
<protein>
    <submittedName>
        <fullName evidence="1">Uncharacterized protein</fullName>
    </submittedName>
</protein>
<gene>
    <name evidence="1" type="ORF">ACFSX9_10420</name>
</gene>
<evidence type="ECO:0000313" key="1">
    <source>
        <dbReference type="EMBL" id="MFD2909150.1"/>
    </source>
</evidence>
<proteinExistence type="predicted"/>
<dbReference type="Proteomes" id="UP001597549">
    <property type="component" value="Unassembled WGS sequence"/>
</dbReference>
<organism evidence="1 2">
    <name type="scientific">Flavobacterium ardleyense</name>
    <dbReference type="NCBI Taxonomy" id="2038737"/>
    <lineage>
        <taxon>Bacteria</taxon>
        <taxon>Pseudomonadati</taxon>
        <taxon>Bacteroidota</taxon>
        <taxon>Flavobacteriia</taxon>
        <taxon>Flavobacteriales</taxon>
        <taxon>Flavobacteriaceae</taxon>
        <taxon>Flavobacterium</taxon>
    </lineage>
</organism>
<name>A0ABW5Z8E6_9FLAO</name>
<comment type="caution">
    <text evidence="1">The sequence shown here is derived from an EMBL/GenBank/DDBJ whole genome shotgun (WGS) entry which is preliminary data.</text>
</comment>
<evidence type="ECO:0000313" key="2">
    <source>
        <dbReference type="Proteomes" id="UP001597549"/>
    </source>
</evidence>
<accession>A0ABW5Z8E6</accession>
<reference evidence="2" key="1">
    <citation type="journal article" date="2019" name="Int. J. Syst. Evol. Microbiol.">
        <title>The Global Catalogue of Microorganisms (GCM) 10K type strain sequencing project: providing services to taxonomists for standard genome sequencing and annotation.</title>
        <authorList>
            <consortium name="The Broad Institute Genomics Platform"/>
            <consortium name="The Broad Institute Genome Sequencing Center for Infectious Disease"/>
            <person name="Wu L."/>
            <person name="Ma J."/>
        </authorList>
    </citation>
    <scope>NUCLEOTIDE SEQUENCE [LARGE SCALE GENOMIC DNA]</scope>
    <source>
        <strain evidence="2">KCTC 52644</strain>
    </source>
</reference>
<keyword evidence="2" id="KW-1185">Reference proteome</keyword>